<sequence length="674" mass="78385">MVVVGKSEVRNVSMSRPKKKSLIAILSTCVLFFLVFIIGAKFQYVSVFSKFLDDRGDNESLQLLNDIEFTRLGLTPREPVIIKDVKTGKERKLHGRFLHITDIHPDPYYVEGSSIDAVCHTGKPSKKKDVAPKFGKAMSGCDSPVILMEETLRWIKENLRDKIDFVIWTGDNIRHDNDRKHPRTEAQIFDMNNIVADKMTELFSAGNEEDPRDFDVSVIPSLGNNDVFPHNMFALGPTLQTREYYRIWKNFVPQQQQRTFDRSASFLTEVIPGKLAVLSINTLYLFKANPLVDNCNSKKEPGYQLLLWFGYVLEELRSRGMKVWLSGHVPPIAKNFDQSCYDKFTLWTHEYRDIIIGGLYGHMNIDHFIPTDGKKARKSLLKAMEQSTRVQQGEDSNEEDEETELNRILDHAMAAKEVFLMGAKPSNKEAYMNTVRDTYYRKVWNKLERVDEKNVENEKKKKEKKDKKRKRPITRKELIERYSIVNIGGSVIPTFNPSFRIWEYNITDIVNDSNFAVSEYKPWDEFFESLNKIMEDSLLEDEMDSSNIEVGINREKMGEKKNKKKKKNDKTMPIEMPDKYELGPAYVPQLFTPTRFVQFYADLEKINQKLHNSFVESKDIFRYEVEYTSDEKPYSMDSLTVGSYLDLAGRLYENKPAWEKYVEWSFASSGYKDD</sequence>
<comment type="subcellular location">
    <subcellularLocation>
        <location evidence="1">Vacuole membrane</location>
        <topology evidence="1">Single-pass type II membrane protein</topology>
    </subcellularLocation>
</comment>
<dbReference type="EMBL" id="ABSV01000577">
    <property type="protein sequence ID" value="EDZ72809.1"/>
    <property type="molecule type" value="Genomic_DNA"/>
</dbReference>
<evidence type="ECO:0000256" key="5">
    <source>
        <dbReference type="ARBA" id="ARBA00022554"/>
    </source>
</evidence>
<evidence type="ECO:0000256" key="7">
    <source>
        <dbReference type="ARBA" id="ARBA00022801"/>
    </source>
</evidence>
<dbReference type="PIRSF" id="PIRSF027093">
    <property type="entry name" value="EndopolyPtase_N1"/>
    <property type="match status" value="1"/>
</dbReference>
<proteinExistence type="inferred from homology"/>
<accession>B5VGY2</accession>
<evidence type="ECO:0000256" key="9">
    <source>
        <dbReference type="ARBA" id="ARBA00022989"/>
    </source>
</evidence>
<reference evidence="15 16" key="1">
    <citation type="journal article" date="2008" name="FEMS Yeast Res.">
        <title>Comparative genome analysis of a Saccharomyces cerevisiae wine strain.</title>
        <authorList>
            <person name="Borneman A.R."/>
            <person name="Forgan A.H."/>
            <person name="Pretorius I.S."/>
            <person name="Chambers P.J."/>
        </authorList>
    </citation>
    <scope>NUCLEOTIDE SEQUENCE [LARGE SCALE GENOMIC DNA]</scope>
    <source>
        <strain evidence="15 16">AWRI1631</strain>
    </source>
</reference>
<protein>
    <recommendedName>
        <fullName evidence="4 12">Endopolyphosphatase</fullName>
        <ecNumber evidence="3 12">3.6.1.10</ecNumber>
    </recommendedName>
</protein>
<evidence type="ECO:0000256" key="1">
    <source>
        <dbReference type="ARBA" id="ARBA00004576"/>
    </source>
</evidence>
<keyword evidence="11" id="KW-0325">Glycoprotein</keyword>
<evidence type="ECO:0000256" key="2">
    <source>
        <dbReference type="ARBA" id="ARBA00010399"/>
    </source>
</evidence>
<dbReference type="InterPro" id="IPR012358">
    <property type="entry name" value="EndopolyPtase_N1"/>
</dbReference>
<comment type="catalytic activity">
    <reaction evidence="12">
        <text>[phosphate](n+1) + n H2O = (n+1) phosphate + n H(+)</text>
        <dbReference type="Rhea" id="RHEA:22452"/>
        <dbReference type="Rhea" id="RHEA-COMP:14280"/>
        <dbReference type="ChEBI" id="CHEBI:15377"/>
        <dbReference type="ChEBI" id="CHEBI:15378"/>
        <dbReference type="ChEBI" id="CHEBI:16838"/>
        <dbReference type="ChEBI" id="CHEBI:43474"/>
        <dbReference type="EC" id="3.6.1.10"/>
    </reaction>
</comment>
<dbReference type="AlphaFoldDB" id="B5VGY2"/>
<evidence type="ECO:0000256" key="10">
    <source>
        <dbReference type="ARBA" id="ARBA00023136"/>
    </source>
</evidence>
<comment type="caution">
    <text evidence="15">The sequence shown here is derived from an EMBL/GenBank/DDBJ whole genome shotgun (WGS) entry which is preliminary data.</text>
</comment>
<organism evidence="15 16">
    <name type="scientific">Saccharomyces cerevisiae (strain AWRI1631)</name>
    <name type="common">Baker's yeast</name>
    <dbReference type="NCBI Taxonomy" id="545124"/>
    <lineage>
        <taxon>Eukaryota</taxon>
        <taxon>Fungi</taxon>
        <taxon>Dikarya</taxon>
        <taxon>Ascomycota</taxon>
        <taxon>Saccharomycotina</taxon>
        <taxon>Saccharomycetes</taxon>
        <taxon>Saccharomycetales</taxon>
        <taxon>Saccharomycetaceae</taxon>
        <taxon>Saccharomyces</taxon>
    </lineage>
</organism>
<keyword evidence="9 13" id="KW-1133">Transmembrane helix</keyword>
<dbReference type="GO" id="GO:0000298">
    <property type="term" value="F:endopolyphosphatase activity"/>
    <property type="evidence" value="ECO:0007669"/>
    <property type="project" value="UniProtKB-EC"/>
</dbReference>
<dbReference type="PANTHER" id="PTHR10340:SF55">
    <property type="entry name" value="ENDOPOLYPHOSPHATASE"/>
    <property type="match status" value="1"/>
</dbReference>
<keyword evidence="7 12" id="KW-0378">Hydrolase</keyword>
<dbReference type="GO" id="GO:0008081">
    <property type="term" value="F:phosphoric diester hydrolase activity"/>
    <property type="evidence" value="ECO:0007669"/>
    <property type="project" value="TreeGrafter"/>
</dbReference>
<evidence type="ECO:0000256" key="12">
    <source>
        <dbReference type="PIRNR" id="PIRNR027093"/>
    </source>
</evidence>
<dbReference type="Pfam" id="PF00149">
    <property type="entry name" value="Metallophos"/>
    <property type="match status" value="1"/>
</dbReference>
<evidence type="ECO:0000313" key="15">
    <source>
        <dbReference type="EMBL" id="EDZ72809.1"/>
    </source>
</evidence>
<dbReference type="GO" id="GO:0000324">
    <property type="term" value="C:fungal-type vacuole"/>
    <property type="evidence" value="ECO:0007669"/>
    <property type="project" value="TreeGrafter"/>
</dbReference>
<keyword evidence="8" id="KW-0735">Signal-anchor</keyword>
<dbReference type="GO" id="GO:0005774">
    <property type="term" value="C:vacuolar membrane"/>
    <property type="evidence" value="ECO:0007669"/>
    <property type="project" value="UniProtKB-SubCell"/>
</dbReference>
<keyword evidence="10 12" id="KW-0472">Membrane</keyword>
<dbReference type="GO" id="GO:0004309">
    <property type="term" value="F:exopolyphosphatase activity"/>
    <property type="evidence" value="ECO:0007669"/>
    <property type="project" value="TreeGrafter"/>
</dbReference>
<gene>
    <name evidence="15" type="ORF">AWRI1631_46690</name>
</gene>
<feature type="transmembrane region" description="Helical" evidence="13">
    <location>
        <begin position="21"/>
        <end position="40"/>
    </location>
</feature>
<comment type="function">
    <text evidence="12">Catalyzes the hydrolysis of inorganic polyphosphate (polyP) chains of many hundreds of phosphate residues into shorter lengths.</text>
</comment>
<evidence type="ECO:0000256" key="8">
    <source>
        <dbReference type="ARBA" id="ARBA00022968"/>
    </source>
</evidence>
<dbReference type="PANTHER" id="PTHR10340">
    <property type="entry name" value="SPHINGOMYELIN PHOSPHODIESTERASE"/>
    <property type="match status" value="1"/>
</dbReference>
<dbReference type="InterPro" id="IPR041805">
    <property type="entry name" value="ASMase/PPN1_MPP"/>
</dbReference>
<evidence type="ECO:0000256" key="6">
    <source>
        <dbReference type="ARBA" id="ARBA00022692"/>
    </source>
</evidence>
<dbReference type="OrthoDB" id="348678at2759"/>
<dbReference type="InterPro" id="IPR004843">
    <property type="entry name" value="Calcineurin-like_PHP"/>
</dbReference>
<evidence type="ECO:0000256" key="11">
    <source>
        <dbReference type="ARBA" id="ARBA00023180"/>
    </source>
</evidence>
<evidence type="ECO:0000256" key="4">
    <source>
        <dbReference type="ARBA" id="ARBA00014458"/>
    </source>
</evidence>
<comment type="similarity">
    <text evidence="2">Belongs to the endopolyphosphatase PPN1 family.</text>
</comment>
<dbReference type="CDD" id="cd00842">
    <property type="entry name" value="MPP_ASMase"/>
    <property type="match status" value="1"/>
</dbReference>
<evidence type="ECO:0000256" key="3">
    <source>
        <dbReference type="ARBA" id="ARBA00012459"/>
    </source>
</evidence>
<keyword evidence="5 12" id="KW-0926">Vacuole</keyword>
<keyword evidence="6 13" id="KW-0812">Transmembrane</keyword>
<evidence type="ECO:0000259" key="14">
    <source>
        <dbReference type="Pfam" id="PF00149"/>
    </source>
</evidence>
<evidence type="ECO:0000313" key="16">
    <source>
        <dbReference type="Proteomes" id="UP000008988"/>
    </source>
</evidence>
<dbReference type="SUPFAM" id="SSF56300">
    <property type="entry name" value="Metallo-dependent phosphatases"/>
    <property type="match status" value="1"/>
</dbReference>
<dbReference type="GO" id="GO:0006798">
    <property type="term" value="P:polyphosphate catabolic process"/>
    <property type="evidence" value="ECO:0007669"/>
    <property type="project" value="TreeGrafter"/>
</dbReference>
<dbReference type="InterPro" id="IPR029052">
    <property type="entry name" value="Metallo-depent_PP-like"/>
</dbReference>
<dbReference type="Proteomes" id="UP000008988">
    <property type="component" value="Unassembled WGS sequence"/>
</dbReference>
<name>B5VGY2_YEAS6</name>
<dbReference type="EC" id="3.6.1.10" evidence="3 12"/>
<feature type="domain" description="Calcineurin-like phosphoesterase" evidence="14">
    <location>
        <begin position="96"/>
        <end position="329"/>
    </location>
</feature>
<evidence type="ECO:0000256" key="13">
    <source>
        <dbReference type="SAM" id="Phobius"/>
    </source>
</evidence>